<dbReference type="SUPFAM" id="SSF53098">
    <property type="entry name" value="Ribonuclease H-like"/>
    <property type="match status" value="1"/>
</dbReference>
<dbReference type="CDD" id="cd09755">
    <property type="entry name" value="Cas2_I-E"/>
    <property type="match status" value="1"/>
</dbReference>
<dbReference type="Gene3D" id="3.30.420.10">
    <property type="entry name" value="Ribonuclease H-like superfamily/Ribonuclease H"/>
    <property type="match status" value="1"/>
</dbReference>
<keyword evidence="1" id="KW-0808">Transferase</keyword>
<dbReference type="InterPro" id="IPR010152">
    <property type="entry name" value="CRISPR-assoc_prot_Cas2_sub"/>
</dbReference>
<dbReference type="GO" id="GO:0008408">
    <property type="term" value="F:3'-5' exonuclease activity"/>
    <property type="evidence" value="ECO:0007669"/>
    <property type="project" value="TreeGrafter"/>
</dbReference>
<dbReference type="PANTHER" id="PTHR30231">
    <property type="entry name" value="DNA POLYMERASE III SUBUNIT EPSILON"/>
    <property type="match status" value="1"/>
</dbReference>
<gene>
    <name evidence="10" type="ORF">FC82_GL001596</name>
</gene>
<dbReference type="NCBIfam" id="TIGR01873">
    <property type="entry name" value="cas_CT1978"/>
    <property type="match status" value="1"/>
</dbReference>
<dbReference type="GO" id="GO:0003677">
    <property type="term" value="F:DNA binding"/>
    <property type="evidence" value="ECO:0007669"/>
    <property type="project" value="InterPro"/>
</dbReference>
<keyword evidence="5" id="KW-0378">Hydrolase</keyword>
<dbReference type="CDD" id="cd06127">
    <property type="entry name" value="DEDDh"/>
    <property type="match status" value="1"/>
</dbReference>
<evidence type="ECO:0000256" key="3">
    <source>
        <dbReference type="ARBA" id="ARBA00022705"/>
    </source>
</evidence>
<dbReference type="STRING" id="33960.TY91_02755"/>
<keyword evidence="7" id="KW-0239">DNA-directed DNA polymerase</keyword>
<reference evidence="10 11" key="1">
    <citation type="journal article" date="2015" name="Genome Announc.">
        <title>Expanding the biotechnology potential of lactobacilli through comparative genomics of 213 strains and associated genera.</title>
        <authorList>
            <person name="Sun Z."/>
            <person name="Harris H.M."/>
            <person name="McCann A."/>
            <person name="Guo C."/>
            <person name="Argimon S."/>
            <person name="Zhang W."/>
            <person name="Yang X."/>
            <person name="Jeffery I.B."/>
            <person name="Cooney J.C."/>
            <person name="Kagawa T.F."/>
            <person name="Liu W."/>
            <person name="Song Y."/>
            <person name="Salvetti E."/>
            <person name="Wrobel A."/>
            <person name="Rasinkangas P."/>
            <person name="Parkhill J."/>
            <person name="Rea M.C."/>
            <person name="O'Sullivan O."/>
            <person name="Ritari J."/>
            <person name="Douillard F.P."/>
            <person name="Paul Ross R."/>
            <person name="Yang R."/>
            <person name="Briner A.E."/>
            <person name="Felis G.E."/>
            <person name="de Vos W.M."/>
            <person name="Barrangou R."/>
            <person name="Klaenhammer T.R."/>
            <person name="Caufield P.W."/>
            <person name="Cui Y."/>
            <person name="Zhang H."/>
            <person name="O'Toole P.W."/>
        </authorList>
    </citation>
    <scope>NUCLEOTIDE SEQUENCE [LARGE SCALE GENOMIC DNA]</scope>
    <source>
        <strain evidence="10 11">DSM 20515</strain>
    </source>
</reference>
<evidence type="ECO:0000313" key="10">
    <source>
        <dbReference type="EMBL" id="KRM76366.1"/>
    </source>
</evidence>
<evidence type="ECO:0000256" key="4">
    <source>
        <dbReference type="ARBA" id="ARBA00022722"/>
    </source>
</evidence>
<dbReference type="PATRIC" id="fig|1423733.4.peg.1681"/>
<keyword evidence="6" id="KW-0269">Exonuclease</keyword>
<evidence type="ECO:0000256" key="2">
    <source>
        <dbReference type="ARBA" id="ARBA00022695"/>
    </source>
</evidence>
<evidence type="ECO:0000259" key="9">
    <source>
        <dbReference type="SMART" id="SM00479"/>
    </source>
</evidence>
<organism evidence="10 11">
    <name type="scientific">Secundilactobacillus collinoides DSM 20515 = JCM 1123</name>
    <dbReference type="NCBI Taxonomy" id="1423733"/>
    <lineage>
        <taxon>Bacteria</taxon>
        <taxon>Bacillati</taxon>
        <taxon>Bacillota</taxon>
        <taxon>Bacilli</taxon>
        <taxon>Lactobacillales</taxon>
        <taxon>Lactobacillaceae</taxon>
        <taxon>Secundilactobacillus</taxon>
    </lineage>
</organism>
<evidence type="ECO:0000256" key="6">
    <source>
        <dbReference type="ARBA" id="ARBA00022839"/>
    </source>
</evidence>
<comment type="caution">
    <text evidence="10">The sequence shown here is derived from an EMBL/GenBank/DDBJ whole genome shotgun (WGS) entry which is preliminary data.</text>
</comment>
<feature type="domain" description="Exonuclease" evidence="9">
    <location>
        <begin position="132"/>
        <end position="298"/>
    </location>
</feature>
<evidence type="ECO:0000313" key="11">
    <source>
        <dbReference type="Proteomes" id="UP000051845"/>
    </source>
</evidence>
<dbReference type="InterPro" id="IPR036397">
    <property type="entry name" value="RNaseH_sf"/>
</dbReference>
<dbReference type="NCBIfam" id="TIGR00573">
    <property type="entry name" value="dnaq"/>
    <property type="match status" value="1"/>
</dbReference>
<keyword evidence="2" id="KW-0548">Nucleotidyltransferase</keyword>
<dbReference type="FunFam" id="3.30.420.10:FF:000045">
    <property type="entry name" value="3'-5' exonuclease DinG"/>
    <property type="match status" value="1"/>
</dbReference>
<evidence type="ECO:0000256" key="8">
    <source>
        <dbReference type="ARBA" id="ARBA00070925"/>
    </source>
</evidence>
<dbReference type="RefSeq" id="WP_054759557.1">
    <property type="nucleotide sequence ID" value="NZ_AYYR01000029.1"/>
</dbReference>
<protein>
    <recommendedName>
        <fullName evidence="8">DNA polymerase III polC-type</fullName>
    </recommendedName>
</protein>
<dbReference type="Proteomes" id="UP000051845">
    <property type="component" value="Unassembled WGS sequence"/>
</dbReference>
<name>A0A0R2BAK7_SECCO</name>
<evidence type="ECO:0000256" key="5">
    <source>
        <dbReference type="ARBA" id="ARBA00022801"/>
    </source>
</evidence>
<dbReference type="Pfam" id="PF00929">
    <property type="entry name" value="RNase_T"/>
    <property type="match status" value="1"/>
</dbReference>
<keyword evidence="4" id="KW-0540">Nuclease</keyword>
<dbReference type="Gene3D" id="3.30.70.240">
    <property type="match status" value="1"/>
</dbReference>
<dbReference type="GO" id="GO:0003887">
    <property type="term" value="F:DNA-directed DNA polymerase activity"/>
    <property type="evidence" value="ECO:0007669"/>
    <property type="project" value="UniProtKB-KW"/>
</dbReference>
<dbReference type="GO" id="GO:0006260">
    <property type="term" value="P:DNA replication"/>
    <property type="evidence" value="ECO:0007669"/>
    <property type="project" value="UniProtKB-KW"/>
</dbReference>
<dbReference type="Pfam" id="PF09707">
    <property type="entry name" value="Cas_Cas2CT1978"/>
    <property type="match status" value="1"/>
</dbReference>
<evidence type="ECO:0000256" key="1">
    <source>
        <dbReference type="ARBA" id="ARBA00022679"/>
    </source>
</evidence>
<proteinExistence type="predicted"/>
<dbReference type="SMART" id="SM00479">
    <property type="entry name" value="EXOIII"/>
    <property type="match status" value="1"/>
</dbReference>
<dbReference type="PANTHER" id="PTHR30231:SF4">
    <property type="entry name" value="PROTEIN NEN2"/>
    <property type="match status" value="1"/>
</dbReference>
<dbReference type="AlphaFoldDB" id="A0A0R2BAK7"/>
<evidence type="ECO:0000256" key="7">
    <source>
        <dbReference type="ARBA" id="ARBA00022932"/>
    </source>
</evidence>
<keyword evidence="3" id="KW-0235">DNA replication</keyword>
<dbReference type="InterPro" id="IPR013520">
    <property type="entry name" value="Ribonucl_H"/>
</dbReference>
<accession>A0A0R2BAK7</accession>
<dbReference type="EMBL" id="AYYR01000029">
    <property type="protein sequence ID" value="KRM76366.1"/>
    <property type="molecule type" value="Genomic_DNA"/>
</dbReference>
<dbReference type="InterPro" id="IPR012337">
    <property type="entry name" value="RNaseH-like_sf"/>
</dbReference>
<sequence length="300" mass="33796">MIVITLTKVPNSLRGDLTKWYQEIQTGVYVGNVTAKIRDELWNRIMRDIGNGQATMVYNINNELGYTFKTTRPDREVVDYDGIPLMMHLVSADKPIKHGFSNAAKFHKAKVMSKRVESKSGEGQEISIQSKPFVSIDIETTGLDVATDNIIAIGAVKSSGIAVEKFYQLININQKIPAAITKLTTLTSEQLISEGIPLEDALSGLQKFIGDSPLIGYNVHFDESFLTASFRKTRLSILANHFYDLMPVVKKNNQFLDNYRLKTVLETYKIKNEHPHNALADAQATYELAEQLIKKRVLRF</sequence>
<dbReference type="InterPro" id="IPR006054">
    <property type="entry name" value="DnaQ"/>
</dbReference>